<dbReference type="AlphaFoldDB" id="A0AAV2MSH0"/>
<dbReference type="Proteomes" id="UP001497482">
    <property type="component" value="Chromosome 9"/>
</dbReference>
<sequence>MIGATSSSVPAAAAAQMDLGDWCEAGRPSISSPPPTGRPPTAVNSRLELAAISPPCVIYDESVILRDTPRMRESSSRGK</sequence>
<dbReference type="EMBL" id="OZ035831">
    <property type="protein sequence ID" value="CAL1616373.1"/>
    <property type="molecule type" value="Genomic_DNA"/>
</dbReference>
<keyword evidence="3" id="KW-1185">Reference proteome</keyword>
<name>A0AAV2MSH0_KNICA</name>
<proteinExistence type="predicted"/>
<organism evidence="2 3">
    <name type="scientific">Knipowitschia caucasica</name>
    <name type="common">Caucasian dwarf goby</name>
    <name type="synonym">Pomatoschistus caucasicus</name>
    <dbReference type="NCBI Taxonomy" id="637954"/>
    <lineage>
        <taxon>Eukaryota</taxon>
        <taxon>Metazoa</taxon>
        <taxon>Chordata</taxon>
        <taxon>Craniata</taxon>
        <taxon>Vertebrata</taxon>
        <taxon>Euteleostomi</taxon>
        <taxon>Actinopterygii</taxon>
        <taxon>Neopterygii</taxon>
        <taxon>Teleostei</taxon>
        <taxon>Neoteleostei</taxon>
        <taxon>Acanthomorphata</taxon>
        <taxon>Gobiaria</taxon>
        <taxon>Gobiiformes</taxon>
        <taxon>Gobioidei</taxon>
        <taxon>Gobiidae</taxon>
        <taxon>Gobiinae</taxon>
        <taxon>Knipowitschia</taxon>
    </lineage>
</organism>
<feature type="region of interest" description="Disordered" evidence="1">
    <location>
        <begin position="23"/>
        <end position="44"/>
    </location>
</feature>
<evidence type="ECO:0000313" key="2">
    <source>
        <dbReference type="EMBL" id="CAL1616373.1"/>
    </source>
</evidence>
<evidence type="ECO:0000313" key="3">
    <source>
        <dbReference type="Proteomes" id="UP001497482"/>
    </source>
</evidence>
<gene>
    <name evidence="2" type="ORF">KC01_LOCUS42141</name>
</gene>
<protein>
    <submittedName>
        <fullName evidence="2">Uncharacterized protein</fullName>
    </submittedName>
</protein>
<reference evidence="2 3" key="1">
    <citation type="submission" date="2024-04" db="EMBL/GenBank/DDBJ databases">
        <authorList>
            <person name="Waldvogel A.-M."/>
            <person name="Schoenle A."/>
        </authorList>
    </citation>
    <scope>NUCLEOTIDE SEQUENCE [LARGE SCALE GENOMIC DNA]</scope>
</reference>
<accession>A0AAV2MSH0</accession>
<evidence type="ECO:0000256" key="1">
    <source>
        <dbReference type="SAM" id="MobiDB-lite"/>
    </source>
</evidence>